<dbReference type="EMBL" id="NQWH01000024">
    <property type="protein sequence ID" value="PHP26861.1"/>
    <property type="molecule type" value="Genomic_DNA"/>
</dbReference>
<dbReference type="OrthoDB" id="7874235at2"/>
<evidence type="ECO:0000313" key="2">
    <source>
        <dbReference type="Proteomes" id="UP000221860"/>
    </source>
</evidence>
<evidence type="ECO:0000313" key="1">
    <source>
        <dbReference type="EMBL" id="PHP26861.1"/>
    </source>
</evidence>
<proteinExistence type="predicted"/>
<name>A0A2G1MDR4_9RHOB</name>
<sequence length="61" mass="7169">MTKHVIDKPKDRSEIRAREYMRLEREETPHAAVRGLHARSLGARGAARMREFLRIERGREA</sequence>
<organism evidence="1 2">
    <name type="scientific">Limimaricola cinnabarinus</name>
    <dbReference type="NCBI Taxonomy" id="1125964"/>
    <lineage>
        <taxon>Bacteria</taxon>
        <taxon>Pseudomonadati</taxon>
        <taxon>Pseudomonadota</taxon>
        <taxon>Alphaproteobacteria</taxon>
        <taxon>Rhodobacterales</taxon>
        <taxon>Paracoccaceae</taxon>
        <taxon>Limimaricola</taxon>
    </lineage>
</organism>
<dbReference type="AlphaFoldDB" id="A0A2G1MDR4"/>
<dbReference type="RefSeq" id="WP_099278049.1">
    <property type="nucleotide sequence ID" value="NZ_KZ304967.1"/>
</dbReference>
<dbReference type="Proteomes" id="UP000221860">
    <property type="component" value="Unassembled WGS sequence"/>
</dbReference>
<comment type="caution">
    <text evidence="1">The sequence shown here is derived from an EMBL/GenBank/DDBJ whole genome shotgun (WGS) entry which is preliminary data.</text>
</comment>
<protein>
    <submittedName>
        <fullName evidence="1">Uncharacterized protein</fullName>
    </submittedName>
</protein>
<gene>
    <name evidence="1" type="ORF">CJ301_14220</name>
</gene>
<reference evidence="1 2" key="1">
    <citation type="submission" date="2017-08" db="EMBL/GenBank/DDBJ databases">
        <title>Draft Genome Sequence of Loktanella cinnabarina Strain XM1, Isolated from Coastal Surface Water.</title>
        <authorList>
            <person name="Ma R."/>
            <person name="Wang J."/>
            <person name="Wang Q."/>
            <person name="Ma Z."/>
            <person name="Li J."/>
            <person name="Chen L."/>
        </authorList>
    </citation>
    <scope>NUCLEOTIDE SEQUENCE [LARGE SCALE GENOMIC DNA]</scope>
    <source>
        <strain evidence="1 2">XM1</strain>
    </source>
</reference>
<keyword evidence="2" id="KW-1185">Reference proteome</keyword>
<accession>A0A2G1MDR4</accession>